<evidence type="ECO:0000256" key="3">
    <source>
        <dbReference type="SAM" id="Phobius"/>
    </source>
</evidence>
<keyword evidence="3" id="KW-1133">Transmembrane helix</keyword>
<feature type="domain" description="C2" evidence="4">
    <location>
        <begin position="263"/>
        <end position="386"/>
    </location>
</feature>
<dbReference type="GO" id="GO:0005886">
    <property type="term" value="C:plasma membrane"/>
    <property type="evidence" value="ECO:0007669"/>
    <property type="project" value="TreeGrafter"/>
</dbReference>
<dbReference type="InterPro" id="IPR035892">
    <property type="entry name" value="C2_domain_sf"/>
</dbReference>
<dbReference type="KEGG" id="dpte:113798317"/>
<dbReference type="SUPFAM" id="SSF49562">
    <property type="entry name" value="C2 domain (Calcium/lipid-binding domain, CaLB)"/>
    <property type="match status" value="2"/>
</dbReference>
<dbReference type="GO" id="GO:0006906">
    <property type="term" value="P:vesicle fusion"/>
    <property type="evidence" value="ECO:0007669"/>
    <property type="project" value="TreeGrafter"/>
</dbReference>
<feature type="compositionally biased region" description="Low complexity" evidence="2">
    <location>
        <begin position="131"/>
        <end position="144"/>
    </location>
</feature>
<dbReference type="PRINTS" id="PR00360">
    <property type="entry name" value="C2DOMAIN"/>
</dbReference>
<sequence>MDDNDQQQQQQQQQQQSTIRLWKKSPSSMIHNDHVMVDNLAVSDSTGSIINLTDLSESNAAFIGTICLASGFILLALFATIYYYRKRSLYQTDFVHGTAKTNDTKILLLQKDLKFSNEKPYKIGKTPAVRSPNSSSGANSGNSNVVINPFQKKSPSPTGGLSPNDEMKNVNSLRNLDLESGSVGGNNRKNSQSSCNSSKHCSPINEEPITAIKSKSSASPTTTTESKVSNVDVDNKQISSSTTTNQTMATTTTNNNATMAVKNLGKLHFKLKYSYEKRALCLVINRCTDLQAKDSNNNSTLDPYVKMQLLPEKQHKAKTRVLRKSLNPIYNEEFTFYGITSNLLENLIIHFVVLNFDRFSRDEILGETFCRLNQFEFDSLEKQLTLCQDLVPVGNKLKIHDLGELLVSLCYQPIANRLTVVILKARNLPKMDLTGLCDPYVKIYLFHNQERISKKRTHIKRRTLSPVFNESFIFDIPSDECLDNIHLKFLIYDHDRVTRNEFIGKVEIGSKTGIQTTEKHWHEVIKSPRRQIAEWHRLTDDNNNSGGGDK</sequence>
<dbReference type="GO" id="GO:0098793">
    <property type="term" value="C:presynapse"/>
    <property type="evidence" value="ECO:0007669"/>
    <property type="project" value="GOC"/>
</dbReference>
<feature type="transmembrane region" description="Helical" evidence="3">
    <location>
        <begin position="61"/>
        <end position="84"/>
    </location>
</feature>
<feature type="domain" description="C2" evidence="4">
    <location>
        <begin position="401"/>
        <end position="536"/>
    </location>
</feature>
<dbReference type="PRINTS" id="PR00399">
    <property type="entry name" value="SYNAPTOTAGMN"/>
</dbReference>
<dbReference type="GO" id="GO:0005509">
    <property type="term" value="F:calcium ion binding"/>
    <property type="evidence" value="ECO:0007669"/>
    <property type="project" value="TreeGrafter"/>
</dbReference>
<feature type="compositionally biased region" description="Low complexity" evidence="2">
    <location>
        <begin position="186"/>
        <end position="224"/>
    </location>
</feature>
<gene>
    <name evidence="6" type="primary">LOC113798317</name>
</gene>
<dbReference type="GO" id="GO:0001786">
    <property type="term" value="F:phosphatidylserine binding"/>
    <property type="evidence" value="ECO:0007669"/>
    <property type="project" value="TreeGrafter"/>
</dbReference>
<dbReference type="PROSITE" id="PS50004">
    <property type="entry name" value="C2"/>
    <property type="match status" value="2"/>
</dbReference>
<evidence type="ECO:0000256" key="2">
    <source>
        <dbReference type="SAM" id="MobiDB-lite"/>
    </source>
</evidence>
<feature type="compositionally biased region" description="Polar residues" evidence="2">
    <location>
        <begin position="151"/>
        <end position="161"/>
    </location>
</feature>
<dbReference type="OMA" id="MSFWISV"/>
<keyword evidence="5" id="KW-1185">Reference proteome</keyword>
<dbReference type="Pfam" id="PF00168">
    <property type="entry name" value="C2"/>
    <property type="match status" value="2"/>
</dbReference>
<dbReference type="InterPro" id="IPR001565">
    <property type="entry name" value="Synaptotagmin"/>
</dbReference>
<name>A0A6P6YIS1_DERPT</name>
<dbReference type="AlphaFoldDB" id="A0A6P6YIS1"/>
<dbReference type="GO" id="GO:0000149">
    <property type="term" value="F:SNARE binding"/>
    <property type="evidence" value="ECO:0007669"/>
    <property type="project" value="TreeGrafter"/>
</dbReference>
<dbReference type="GO" id="GO:0005544">
    <property type="term" value="F:calcium-dependent phospholipid binding"/>
    <property type="evidence" value="ECO:0007669"/>
    <property type="project" value="TreeGrafter"/>
</dbReference>
<keyword evidence="3" id="KW-0812">Transmembrane</keyword>
<dbReference type="GO" id="GO:0070382">
    <property type="term" value="C:exocytic vesicle"/>
    <property type="evidence" value="ECO:0007669"/>
    <property type="project" value="TreeGrafter"/>
</dbReference>
<dbReference type="InterPro" id="IPR000008">
    <property type="entry name" value="C2_dom"/>
</dbReference>
<dbReference type="GO" id="GO:0030424">
    <property type="term" value="C:axon"/>
    <property type="evidence" value="ECO:0007669"/>
    <property type="project" value="TreeGrafter"/>
</dbReference>
<protein>
    <submittedName>
        <fullName evidence="6">Synaptotagmin-4-like isoform X1</fullName>
    </submittedName>
</protein>
<dbReference type="PANTHER" id="PTHR10024">
    <property type="entry name" value="SYNAPTOTAGMIN"/>
    <property type="match status" value="1"/>
</dbReference>
<evidence type="ECO:0000259" key="4">
    <source>
        <dbReference type="PROSITE" id="PS50004"/>
    </source>
</evidence>
<dbReference type="FunCoup" id="A0A6P6YIS1">
    <property type="interactions" value="210"/>
</dbReference>
<evidence type="ECO:0000313" key="6">
    <source>
        <dbReference type="RefSeq" id="XP_027204636.1"/>
    </source>
</evidence>
<dbReference type="GO" id="GO:0030276">
    <property type="term" value="F:clathrin binding"/>
    <property type="evidence" value="ECO:0007669"/>
    <property type="project" value="TreeGrafter"/>
</dbReference>
<evidence type="ECO:0000256" key="1">
    <source>
        <dbReference type="ARBA" id="ARBA00022737"/>
    </source>
</evidence>
<organism evidence="5 6">
    <name type="scientific">Dermatophagoides pteronyssinus</name>
    <name type="common">European house dust mite</name>
    <dbReference type="NCBI Taxonomy" id="6956"/>
    <lineage>
        <taxon>Eukaryota</taxon>
        <taxon>Metazoa</taxon>
        <taxon>Ecdysozoa</taxon>
        <taxon>Arthropoda</taxon>
        <taxon>Chelicerata</taxon>
        <taxon>Arachnida</taxon>
        <taxon>Acari</taxon>
        <taxon>Acariformes</taxon>
        <taxon>Sarcoptiformes</taxon>
        <taxon>Astigmata</taxon>
        <taxon>Psoroptidia</taxon>
        <taxon>Analgoidea</taxon>
        <taxon>Pyroglyphidae</taxon>
        <taxon>Dermatophagoidinae</taxon>
        <taxon>Dermatophagoides</taxon>
    </lineage>
</organism>
<dbReference type="SMART" id="SM00239">
    <property type="entry name" value="C2"/>
    <property type="match status" value="2"/>
</dbReference>
<proteinExistence type="predicted"/>
<dbReference type="PANTHER" id="PTHR10024:SF369">
    <property type="entry name" value="FI18813P1"/>
    <property type="match status" value="1"/>
</dbReference>
<dbReference type="GO" id="GO:0048791">
    <property type="term" value="P:calcium ion-regulated exocytosis of neurotransmitter"/>
    <property type="evidence" value="ECO:0007669"/>
    <property type="project" value="TreeGrafter"/>
</dbReference>
<evidence type="ECO:0000313" key="5">
    <source>
        <dbReference type="Proteomes" id="UP000515146"/>
    </source>
</evidence>
<dbReference type="Proteomes" id="UP000515146">
    <property type="component" value="Unplaced"/>
</dbReference>
<accession>A0A6P6YIS1</accession>
<keyword evidence="3" id="KW-0472">Membrane</keyword>
<dbReference type="RefSeq" id="XP_027204636.1">
    <property type="nucleotide sequence ID" value="XM_027348835.1"/>
</dbReference>
<keyword evidence="1" id="KW-0677">Repeat</keyword>
<dbReference type="Gene3D" id="2.60.40.150">
    <property type="entry name" value="C2 domain"/>
    <property type="match status" value="2"/>
</dbReference>
<dbReference type="InParanoid" id="A0A6P6YIS1"/>
<dbReference type="OrthoDB" id="67700at2759"/>
<feature type="compositionally biased region" description="Low complexity" evidence="2">
    <location>
        <begin position="242"/>
        <end position="251"/>
    </location>
</feature>
<dbReference type="FunFam" id="2.60.40.150:FF:000039">
    <property type="entry name" value="Synaptotagmin 11"/>
    <property type="match status" value="1"/>
</dbReference>
<dbReference type="CDD" id="cd08404">
    <property type="entry name" value="C2B_Synaptotagmin-4"/>
    <property type="match status" value="1"/>
</dbReference>
<feature type="region of interest" description="Disordered" evidence="2">
    <location>
        <begin position="122"/>
        <end position="251"/>
    </location>
</feature>
<reference evidence="6" key="1">
    <citation type="submission" date="2025-08" db="UniProtKB">
        <authorList>
            <consortium name="RefSeq"/>
        </authorList>
    </citation>
    <scope>IDENTIFICATION</scope>
    <source>
        <strain evidence="6">Airmid</strain>
    </source>
</reference>